<name>A0ABP8LGN1_9MICO</name>
<dbReference type="PANTHER" id="PTHR30290:SF65">
    <property type="entry name" value="MONOACYL PHOSPHATIDYLINOSITOL TETRAMANNOSIDE-BINDING PROTEIN LPQW-RELATED"/>
    <property type="match status" value="1"/>
</dbReference>
<dbReference type="Gene3D" id="3.40.190.10">
    <property type="entry name" value="Periplasmic binding protein-like II"/>
    <property type="match status" value="1"/>
</dbReference>
<proteinExistence type="predicted"/>
<dbReference type="Gene3D" id="3.10.105.10">
    <property type="entry name" value="Dipeptide-binding Protein, Domain 3"/>
    <property type="match status" value="1"/>
</dbReference>
<keyword evidence="2" id="KW-1185">Reference proteome</keyword>
<dbReference type="SUPFAM" id="SSF53850">
    <property type="entry name" value="Periplasmic binding protein-like II"/>
    <property type="match status" value="1"/>
</dbReference>
<sequence length="586" mass="62124">MVGALALVLAACGPSLPNSVVPGSAATVGWSHTLTSTNTASAAGATAGNKDVAALTRGRFAEKVGGVLEIDESFGSVEVVDREPFTVRYDLTDPHWSDGIPVDAADLMLAWAAGSDAFAPAAADAAKAPTANEAVEAPEAAISFDSARSGLAQSNEIPRYDEFGRWIDVRFFQPVADWRTALDVAVPAHVVGARAFDLSDPMEAKQAVLTAIEERDGEALAAIAQVWNTGFDLRGGDGNGIAPELLLSSGPYQVAQVDQSRPGAQRVNLVVNPEYTGSPTPEYERIELVQSPAAEQLENLGDTLDVVQVAPTDDNRERIRDLERRDYGVSYSHDGTLWVLLLASGRGELASQEARVAFLRAVPRQEVAAAGAGPWATQLEETNALLFAPGTEAYDIAMEDAGFRERFARSVGEASQAREAAGVVRGAAVCVLYDTDVPFARAAFDALRKGVAEAGWDVRDCGDRDVRTTAEHSNAWHAVLTRVPLPVGPAGIAAQWGTEGRSSLSGGGNQARDRLIEELARTDDQYVARDLRVQIEADIVKEAVALPLAMNQLVTIADRDVEGVQPRPGPVASLTSGVVDWSPVQN</sequence>
<evidence type="ECO:0008006" key="3">
    <source>
        <dbReference type="Google" id="ProtNLM"/>
    </source>
</evidence>
<dbReference type="Proteomes" id="UP001500622">
    <property type="component" value="Unassembled WGS sequence"/>
</dbReference>
<evidence type="ECO:0000313" key="2">
    <source>
        <dbReference type="Proteomes" id="UP001500622"/>
    </source>
</evidence>
<evidence type="ECO:0000313" key="1">
    <source>
        <dbReference type="EMBL" id="GAA4429351.1"/>
    </source>
</evidence>
<comment type="caution">
    <text evidence="1">The sequence shown here is derived from an EMBL/GenBank/DDBJ whole genome shotgun (WGS) entry which is preliminary data.</text>
</comment>
<dbReference type="InterPro" id="IPR039424">
    <property type="entry name" value="SBP_5"/>
</dbReference>
<dbReference type="Gene3D" id="3.90.76.10">
    <property type="entry name" value="Dipeptide-binding Protein, Domain 1"/>
    <property type="match status" value="1"/>
</dbReference>
<reference evidence="2" key="1">
    <citation type="journal article" date="2019" name="Int. J. Syst. Evol. Microbiol.">
        <title>The Global Catalogue of Microorganisms (GCM) 10K type strain sequencing project: providing services to taxonomists for standard genome sequencing and annotation.</title>
        <authorList>
            <consortium name="The Broad Institute Genomics Platform"/>
            <consortium name="The Broad Institute Genome Sequencing Center for Infectious Disease"/>
            <person name="Wu L."/>
            <person name="Ma J."/>
        </authorList>
    </citation>
    <scope>NUCLEOTIDE SEQUENCE [LARGE SCALE GENOMIC DNA]</scope>
    <source>
        <strain evidence="2">JCM 17810</strain>
    </source>
</reference>
<dbReference type="EMBL" id="BAABGN010000012">
    <property type="protein sequence ID" value="GAA4429351.1"/>
    <property type="molecule type" value="Genomic_DNA"/>
</dbReference>
<protein>
    <recommendedName>
        <fullName evidence="3">Solute-binding protein family 5 domain-containing protein</fullName>
    </recommendedName>
</protein>
<accession>A0ABP8LGN1</accession>
<dbReference type="PANTHER" id="PTHR30290">
    <property type="entry name" value="PERIPLASMIC BINDING COMPONENT OF ABC TRANSPORTER"/>
    <property type="match status" value="1"/>
</dbReference>
<gene>
    <name evidence="1" type="ORF">GCM10023169_31620</name>
</gene>
<organism evidence="1 2">
    <name type="scientific">Georgenia halophila</name>
    <dbReference type="NCBI Taxonomy" id="620889"/>
    <lineage>
        <taxon>Bacteria</taxon>
        <taxon>Bacillati</taxon>
        <taxon>Actinomycetota</taxon>
        <taxon>Actinomycetes</taxon>
        <taxon>Micrococcales</taxon>
        <taxon>Bogoriellaceae</taxon>
        <taxon>Georgenia</taxon>
    </lineage>
</organism>